<proteinExistence type="predicted"/>
<evidence type="ECO:0000313" key="1">
    <source>
        <dbReference type="EMBL" id="KAF9645011.1"/>
    </source>
</evidence>
<dbReference type="Proteomes" id="UP000886501">
    <property type="component" value="Unassembled WGS sequence"/>
</dbReference>
<comment type="caution">
    <text evidence="1">The sequence shown here is derived from an EMBL/GenBank/DDBJ whole genome shotgun (WGS) entry which is preliminary data.</text>
</comment>
<gene>
    <name evidence="1" type="ORF">BDM02DRAFT_3120917</name>
</gene>
<reference evidence="1" key="2">
    <citation type="journal article" date="2020" name="Nat. Commun.">
        <title>Large-scale genome sequencing of mycorrhizal fungi provides insights into the early evolution of symbiotic traits.</title>
        <authorList>
            <person name="Miyauchi S."/>
            <person name="Kiss E."/>
            <person name="Kuo A."/>
            <person name="Drula E."/>
            <person name="Kohler A."/>
            <person name="Sanchez-Garcia M."/>
            <person name="Morin E."/>
            <person name="Andreopoulos B."/>
            <person name="Barry K.W."/>
            <person name="Bonito G."/>
            <person name="Buee M."/>
            <person name="Carver A."/>
            <person name="Chen C."/>
            <person name="Cichocki N."/>
            <person name="Clum A."/>
            <person name="Culley D."/>
            <person name="Crous P.W."/>
            <person name="Fauchery L."/>
            <person name="Girlanda M."/>
            <person name="Hayes R.D."/>
            <person name="Keri Z."/>
            <person name="LaButti K."/>
            <person name="Lipzen A."/>
            <person name="Lombard V."/>
            <person name="Magnuson J."/>
            <person name="Maillard F."/>
            <person name="Murat C."/>
            <person name="Nolan M."/>
            <person name="Ohm R.A."/>
            <person name="Pangilinan J."/>
            <person name="Pereira M.F."/>
            <person name="Perotto S."/>
            <person name="Peter M."/>
            <person name="Pfister S."/>
            <person name="Riley R."/>
            <person name="Sitrit Y."/>
            <person name="Stielow J.B."/>
            <person name="Szollosi G."/>
            <person name="Zifcakova L."/>
            <person name="Stursova M."/>
            <person name="Spatafora J.W."/>
            <person name="Tedersoo L."/>
            <person name="Vaario L.M."/>
            <person name="Yamada A."/>
            <person name="Yan M."/>
            <person name="Wang P."/>
            <person name="Xu J."/>
            <person name="Bruns T."/>
            <person name="Baldrian P."/>
            <person name="Vilgalys R."/>
            <person name="Dunand C."/>
            <person name="Henrissat B."/>
            <person name="Grigoriev I.V."/>
            <person name="Hibbett D."/>
            <person name="Nagy L.G."/>
            <person name="Martin F.M."/>
        </authorList>
    </citation>
    <scope>NUCLEOTIDE SEQUENCE</scope>
    <source>
        <strain evidence="1">P2</strain>
    </source>
</reference>
<feature type="non-terminal residue" evidence="1">
    <location>
        <position position="1"/>
    </location>
</feature>
<name>A0ACB6Z5Y1_THEGA</name>
<keyword evidence="2" id="KW-1185">Reference proteome</keyword>
<reference evidence="1" key="1">
    <citation type="submission" date="2019-10" db="EMBL/GenBank/DDBJ databases">
        <authorList>
            <consortium name="DOE Joint Genome Institute"/>
            <person name="Kuo A."/>
            <person name="Miyauchi S."/>
            <person name="Kiss E."/>
            <person name="Drula E."/>
            <person name="Kohler A."/>
            <person name="Sanchez-Garcia M."/>
            <person name="Andreopoulos B."/>
            <person name="Barry K.W."/>
            <person name="Bonito G."/>
            <person name="Buee M."/>
            <person name="Carver A."/>
            <person name="Chen C."/>
            <person name="Cichocki N."/>
            <person name="Clum A."/>
            <person name="Culley D."/>
            <person name="Crous P.W."/>
            <person name="Fauchery L."/>
            <person name="Girlanda M."/>
            <person name="Hayes R."/>
            <person name="Keri Z."/>
            <person name="Labutti K."/>
            <person name="Lipzen A."/>
            <person name="Lombard V."/>
            <person name="Magnuson J."/>
            <person name="Maillard F."/>
            <person name="Morin E."/>
            <person name="Murat C."/>
            <person name="Nolan M."/>
            <person name="Ohm R."/>
            <person name="Pangilinan J."/>
            <person name="Pereira M."/>
            <person name="Perotto S."/>
            <person name="Peter M."/>
            <person name="Riley R."/>
            <person name="Sitrit Y."/>
            <person name="Stielow B."/>
            <person name="Szollosi G."/>
            <person name="Zifcakova L."/>
            <person name="Stursova M."/>
            <person name="Spatafora J.W."/>
            <person name="Tedersoo L."/>
            <person name="Vaario L.-M."/>
            <person name="Yamada A."/>
            <person name="Yan M."/>
            <person name="Wang P."/>
            <person name="Xu J."/>
            <person name="Bruns T."/>
            <person name="Baldrian P."/>
            <person name="Vilgalys R."/>
            <person name="Henrissat B."/>
            <person name="Grigoriev I.V."/>
            <person name="Hibbett D."/>
            <person name="Nagy L.G."/>
            <person name="Martin F.M."/>
        </authorList>
    </citation>
    <scope>NUCLEOTIDE SEQUENCE</scope>
    <source>
        <strain evidence="1">P2</strain>
    </source>
</reference>
<evidence type="ECO:0000313" key="2">
    <source>
        <dbReference type="Proteomes" id="UP000886501"/>
    </source>
</evidence>
<accession>A0ACB6Z5Y1</accession>
<dbReference type="EMBL" id="MU118108">
    <property type="protein sequence ID" value="KAF9645011.1"/>
    <property type="molecule type" value="Genomic_DNA"/>
</dbReference>
<protein>
    <submittedName>
        <fullName evidence="1">Uncharacterized protein</fullName>
    </submittedName>
</protein>
<organism evidence="1 2">
    <name type="scientific">Thelephora ganbajun</name>
    <name type="common">Ganba fungus</name>
    <dbReference type="NCBI Taxonomy" id="370292"/>
    <lineage>
        <taxon>Eukaryota</taxon>
        <taxon>Fungi</taxon>
        <taxon>Dikarya</taxon>
        <taxon>Basidiomycota</taxon>
        <taxon>Agaricomycotina</taxon>
        <taxon>Agaricomycetes</taxon>
        <taxon>Thelephorales</taxon>
        <taxon>Thelephoraceae</taxon>
        <taxon>Thelephora</taxon>
    </lineage>
</organism>
<sequence>MAVTCDAVVVNHSYRGWAILEWNGYLTLMLFLDGALQEIPSWIVEQEGEDLWSLSSYDLNALLDRFYDSALPPDTTTQPGSSRSTGQAESPSSESSSSTRQHALPLDEYLDFGSDSSDEEMEEIAPSNPSTTAATTTSELVRCLWQDCCAEFEVGTHYDVWKDHIKSAHVELQEEDGSRRLKVTKCRWNGCGKTFKQPQGVVKHMATHLRDIRRPCPLGCGKSFRAEEFTVTRHLRCCPLRRMRSTRN</sequence>